<dbReference type="KEGG" id="sll:SLITO_v1c08040"/>
<evidence type="ECO:0000256" key="2">
    <source>
        <dbReference type="ARBA" id="ARBA00022679"/>
    </source>
</evidence>
<dbReference type="RefSeq" id="WP_075058513.1">
    <property type="nucleotide sequence ID" value="NZ_CP012357.1"/>
</dbReference>
<feature type="binding site" evidence="5">
    <location>
        <begin position="122"/>
        <end position="127"/>
    </location>
    <ligand>
        <name>S-adenosyl-L-methionine</name>
        <dbReference type="ChEBI" id="CHEBI:59789"/>
    </ligand>
</feature>
<organism evidence="6 7">
    <name type="scientific">Spiroplasma litorale</name>
    <dbReference type="NCBI Taxonomy" id="216942"/>
    <lineage>
        <taxon>Bacteria</taxon>
        <taxon>Bacillati</taxon>
        <taxon>Mycoplasmatota</taxon>
        <taxon>Mollicutes</taxon>
        <taxon>Entomoplasmatales</taxon>
        <taxon>Spiroplasmataceae</taxon>
        <taxon>Spiroplasma</taxon>
    </lineage>
</organism>
<evidence type="ECO:0000313" key="7">
    <source>
        <dbReference type="Proteomes" id="UP000067476"/>
    </source>
</evidence>
<dbReference type="InterPro" id="IPR029028">
    <property type="entry name" value="Alpha/beta_knot_MTases"/>
</dbReference>
<dbReference type="OrthoDB" id="9806643at2"/>
<feature type="binding site" evidence="5">
    <location>
        <position position="103"/>
    </location>
    <ligand>
        <name>S-adenosyl-L-methionine</name>
        <dbReference type="ChEBI" id="CHEBI:59789"/>
    </ligand>
</feature>
<comment type="function">
    <text evidence="5">Specifically methylates the pseudouridine at position 1915 (m3Psi1915) in 23S rRNA.</text>
</comment>
<sequence>MPIKIVCFNKISKEYEILNKFYFNKIQKFTNIEIMEIKEIDYGNVKENQSKNEYNINERILKLKDYEFYLLEINTKQLDSIDFSKIIDRNINEKSGNICFVIGPSDGFSENFKNNYINKISFGKITLPHQLIRIVLLEQIYRAFKIINNQKYHK</sequence>
<name>A0A0K1W2M3_9MOLU</name>
<reference evidence="6 7" key="1">
    <citation type="journal article" date="2015" name="Genome Announc.">
        <title>Complete Genome Sequence of Spiroplasma litorale TN-1T (DSM 21781), a Bacterium Isolated from a Green-Eyed Horsefly (Tabanus nigrovittatus).</title>
        <authorList>
            <person name="Lo W.S."/>
            <person name="Lai Y.C."/>
            <person name="Lien Y.W."/>
            <person name="Wang T.H."/>
            <person name="Kuo C.H."/>
        </authorList>
    </citation>
    <scope>NUCLEOTIDE SEQUENCE [LARGE SCALE GENOMIC DNA]</scope>
    <source>
        <strain evidence="6 7">TN-1</strain>
    </source>
</reference>
<keyword evidence="3 5" id="KW-0949">S-adenosyl-L-methionine</keyword>
<protein>
    <recommendedName>
        <fullName evidence="5">Ribosomal RNA large subunit methyltransferase H</fullName>
        <ecNumber evidence="5">2.1.1.177</ecNumber>
    </recommendedName>
    <alternativeName>
        <fullName evidence="5">23S rRNA (pseudouridine1915-N3)-methyltransferase</fullName>
    </alternativeName>
    <alternativeName>
        <fullName evidence="5">23S rRNA m3Psi1915 methyltransferase</fullName>
    </alternativeName>
    <alternativeName>
        <fullName evidence="5">rRNA (pseudouridine-N3-)-methyltransferase RlmH</fullName>
    </alternativeName>
</protein>
<keyword evidence="2 5" id="KW-0808">Transferase</keyword>
<gene>
    <name evidence="5 6" type="primary">rlmH</name>
    <name evidence="6" type="ORF">SLITO_v1c08040</name>
</gene>
<comment type="catalytic activity">
    <reaction evidence="5">
        <text>pseudouridine(1915) in 23S rRNA + S-adenosyl-L-methionine = N(3)-methylpseudouridine(1915) in 23S rRNA + S-adenosyl-L-homocysteine + H(+)</text>
        <dbReference type="Rhea" id="RHEA:42752"/>
        <dbReference type="Rhea" id="RHEA-COMP:10221"/>
        <dbReference type="Rhea" id="RHEA-COMP:10222"/>
        <dbReference type="ChEBI" id="CHEBI:15378"/>
        <dbReference type="ChEBI" id="CHEBI:57856"/>
        <dbReference type="ChEBI" id="CHEBI:59789"/>
        <dbReference type="ChEBI" id="CHEBI:65314"/>
        <dbReference type="ChEBI" id="CHEBI:74486"/>
        <dbReference type="EC" id="2.1.1.177"/>
    </reaction>
</comment>
<dbReference type="Gene3D" id="3.40.1280.10">
    <property type="match status" value="1"/>
</dbReference>
<evidence type="ECO:0000256" key="1">
    <source>
        <dbReference type="ARBA" id="ARBA00022603"/>
    </source>
</evidence>
<dbReference type="EMBL" id="CP012357">
    <property type="protein sequence ID" value="AKX34423.1"/>
    <property type="molecule type" value="Genomic_DNA"/>
</dbReference>
<comment type="subunit">
    <text evidence="5">Homodimer.</text>
</comment>
<comment type="similarity">
    <text evidence="4 5">Belongs to the RNA methyltransferase RlmH family.</text>
</comment>
<dbReference type="InterPro" id="IPR003742">
    <property type="entry name" value="RlmH-like"/>
</dbReference>
<proteinExistence type="inferred from homology"/>
<keyword evidence="1 5" id="KW-0489">Methyltransferase</keyword>
<feature type="binding site" evidence="5">
    <location>
        <position position="71"/>
    </location>
    <ligand>
        <name>S-adenosyl-L-methionine</name>
        <dbReference type="ChEBI" id="CHEBI:59789"/>
    </ligand>
</feature>
<evidence type="ECO:0000313" key="6">
    <source>
        <dbReference type="EMBL" id="AKX34423.1"/>
    </source>
</evidence>
<evidence type="ECO:0000256" key="4">
    <source>
        <dbReference type="ARBA" id="ARBA00038303"/>
    </source>
</evidence>
<dbReference type="PIRSF" id="PIRSF004505">
    <property type="entry name" value="MT_bac"/>
    <property type="match status" value="1"/>
</dbReference>
<evidence type="ECO:0000256" key="5">
    <source>
        <dbReference type="HAMAP-Rule" id="MF_00658"/>
    </source>
</evidence>
<dbReference type="PANTHER" id="PTHR33603">
    <property type="entry name" value="METHYLTRANSFERASE"/>
    <property type="match status" value="1"/>
</dbReference>
<evidence type="ECO:0000256" key="3">
    <source>
        <dbReference type="ARBA" id="ARBA00022691"/>
    </source>
</evidence>
<dbReference type="SUPFAM" id="SSF75217">
    <property type="entry name" value="alpha/beta knot"/>
    <property type="match status" value="1"/>
</dbReference>
<dbReference type="PATRIC" id="fig|216942.3.peg.818"/>
<dbReference type="HAMAP" id="MF_00658">
    <property type="entry name" value="23SrRNA_methyltr_H"/>
    <property type="match status" value="1"/>
</dbReference>
<dbReference type="EC" id="2.1.1.177" evidence="5"/>
<dbReference type="STRING" id="216942.SLITO_v1c08040"/>
<comment type="subcellular location">
    <subcellularLocation>
        <location evidence="5">Cytoplasm</location>
    </subcellularLocation>
</comment>
<dbReference type="GO" id="GO:0070038">
    <property type="term" value="F:rRNA (pseudouridine-N3-)-methyltransferase activity"/>
    <property type="evidence" value="ECO:0007669"/>
    <property type="project" value="UniProtKB-UniRule"/>
</dbReference>
<keyword evidence="7" id="KW-1185">Reference proteome</keyword>
<keyword evidence="5" id="KW-0963">Cytoplasm</keyword>
<dbReference type="Proteomes" id="UP000067476">
    <property type="component" value="Chromosome"/>
</dbReference>
<dbReference type="GO" id="GO:0005737">
    <property type="term" value="C:cytoplasm"/>
    <property type="evidence" value="ECO:0007669"/>
    <property type="project" value="UniProtKB-SubCell"/>
</dbReference>
<dbReference type="InterPro" id="IPR029026">
    <property type="entry name" value="tRNA_m1G_MTases_N"/>
</dbReference>
<dbReference type="PANTHER" id="PTHR33603:SF1">
    <property type="entry name" value="RIBOSOMAL RNA LARGE SUBUNIT METHYLTRANSFERASE H"/>
    <property type="match status" value="1"/>
</dbReference>
<keyword evidence="5" id="KW-0698">rRNA processing</keyword>
<dbReference type="CDD" id="cd18081">
    <property type="entry name" value="RlmH-like"/>
    <property type="match status" value="1"/>
</dbReference>
<accession>A0A0K1W2M3</accession>
<dbReference type="Pfam" id="PF02590">
    <property type="entry name" value="SPOUT_MTase"/>
    <property type="match status" value="1"/>
</dbReference>
<dbReference type="AlphaFoldDB" id="A0A0K1W2M3"/>